<keyword evidence="3" id="KW-1185">Reference proteome</keyword>
<evidence type="ECO:0000313" key="3">
    <source>
        <dbReference type="Proteomes" id="UP001321825"/>
    </source>
</evidence>
<feature type="domain" description="AFP-like" evidence="1">
    <location>
        <begin position="289"/>
        <end position="346"/>
    </location>
</feature>
<dbReference type="GO" id="GO:0016051">
    <property type="term" value="P:carbohydrate biosynthetic process"/>
    <property type="evidence" value="ECO:0007669"/>
    <property type="project" value="InterPro"/>
</dbReference>
<proteinExistence type="predicted"/>
<accession>A0AAU9BZE9</accession>
<dbReference type="Gene3D" id="3.90.1210.10">
    <property type="entry name" value="Antifreeze-like/N-acetylneuraminic acid synthase C-terminal domain"/>
    <property type="match status" value="1"/>
</dbReference>
<dbReference type="AlphaFoldDB" id="A0AAU9BZE9"/>
<dbReference type="InterPro" id="IPR036732">
    <property type="entry name" value="AFP_Neu5c_C_sf"/>
</dbReference>
<organism evidence="2 3">
    <name type="scientific">Methylomarinovum caldicuralii</name>
    <dbReference type="NCBI Taxonomy" id="438856"/>
    <lineage>
        <taxon>Bacteria</taxon>
        <taxon>Pseudomonadati</taxon>
        <taxon>Pseudomonadota</taxon>
        <taxon>Gammaproteobacteria</taxon>
        <taxon>Methylococcales</taxon>
        <taxon>Methylothermaceae</taxon>
        <taxon>Methylomarinovum</taxon>
    </lineage>
</organism>
<dbReference type="RefSeq" id="WP_317706642.1">
    <property type="nucleotide sequence ID" value="NZ_AP024714.1"/>
</dbReference>
<dbReference type="GO" id="GO:0047444">
    <property type="term" value="F:N-acylneuraminate-9-phosphate synthase activity"/>
    <property type="evidence" value="ECO:0007669"/>
    <property type="project" value="TreeGrafter"/>
</dbReference>
<dbReference type="EC" id="2.5.1.101" evidence="2"/>
<evidence type="ECO:0000259" key="1">
    <source>
        <dbReference type="PROSITE" id="PS50844"/>
    </source>
</evidence>
<sequence length="346" mass="38313">MNSPTWLHTPSEKAACTVIAEVAQAHDGSLGMAHAFIDAIATTGADAVKFQTHIAAAESTPGEPWRVRFSPQDETRYDYWKRMEFTPEQWAGLKRHCEEKGLLFLSSPFSEPAFELLDRIGVAAWKVASGEITNKPLLERMARTGLPMLLSTGMSPLAEIDRTVAWLRSFSAPLAVLQCTSEYPCGPEHIGINNVALFRERYGTAGLSDHSGTIYPGLAAAMLGARVVEVHVTLSRHMFGPDLPASLTIEELTRLVEGIRFIETMLAHPQDKDRIPETVEALRPIFMKSVVTRRTLPAGTRLEAGHLTTKKPGTGIPAWDFDRIIGRRLRRSVPENHILMPEDLED</sequence>
<dbReference type="InterPro" id="IPR013132">
    <property type="entry name" value="PseI/NeuA/B-like_N"/>
</dbReference>
<evidence type="ECO:0000313" key="2">
    <source>
        <dbReference type="EMBL" id="BCX81730.1"/>
    </source>
</evidence>
<dbReference type="SMART" id="SM00858">
    <property type="entry name" value="SAF"/>
    <property type="match status" value="1"/>
</dbReference>
<dbReference type="PANTHER" id="PTHR42966:SF1">
    <property type="entry name" value="SIALIC ACID SYNTHASE"/>
    <property type="match status" value="1"/>
</dbReference>
<dbReference type="InterPro" id="IPR013785">
    <property type="entry name" value="Aldolase_TIM"/>
</dbReference>
<protein>
    <submittedName>
        <fullName evidence="2">N,N'-diacetyllegionaminate synthase</fullName>
        <ecNumber evidence="2">2.5.1.101</ecNumber>
    </submittedName>
</protein>
<dbReference type="Pfam" id="PF03102">
    <property type="entry name" value="NeuB"/>
    <property type="match status" value="1"/>
</dbReference>
<dbReference type="Proteomes" id="UP001321825">
    <property type="component" value="Chromosome"/>
</dbReference>
<dbReference type="InterPro" id="IPR013974">
    <property type="entry name" value="SAF"/>
</dbReference>
<dbReference type="InterPro" id="IPR051690">
    <property type="entry name" value="PseI-like"/>
</dbReference>
<name>A0AAU9BZE9_9GAMM</name>
<reference evidence="3" key="1">
    <citation type="journal article" date="2024" name="Int. J. Syst. Evol. Microbiol.">
        <title>Methylomarinovum tepidoasis sp. nov., a moderately thermophilic methanotroph of the family Methylothermaceae isolated from a deep-sea hydrothermal field.</title>
        <authorList>
            <person name="Hirayama H."/>
            <person name="Takaki Y."/>
            <person name="Abe M."/>
            <person name="Miyazaki M."/>
            <person name="Uematsu K."/>
            <person name="Matsui Y."/>
            <person name="Takai K."/>
        </authorList>
    </citation>
    <scope>NUCLEOTIDE SEQUENCE [LARGE SCALE GENOMIC DNA]</scope>
    <source>
        <strain evidence="3">IT-9</strain>
    </source>
</reference>
<dbReference type="PANTHER" id="PTHR42966">
    <property type="entry name" value="N-ACETYLNEURAMINATE SYNTHASE"/>
    <property type="match status" value="1"/>
</dbReference>
<keyword evidence="2" id="KW-0808">Transferase</keyword>
<dbReference type="EMBL" id="AP024714">
    <property type="protein sequence ID" value="BCX81730.1"/>
    <property type="molecule type" value="Genomic_DNA"/>
</dbReference>
<gene>
    <name evidence="2" type="ORF">MIT9_P1308</name>
</gene>
<dbReference type="InterPro" id="IPR057736">
    <property type="entry name" value="SAF_PseI/NeuA/NeuB"/>
</dbReference>
<dbReference type="Pfam" id="PF08666">
    <property type="entry name" value="SAF"/>
    <property type="match status" value="1"/>
</dbReference>
<dbReference type="Gene3D" id="3.20.20.70">
    <property type="entry name" value="Aldolase class I"/>
    <property type="match status" value="1"/>
</dbReference>
<dbReference type="SUPFAM" id="SSF51269">
    <property type="entry name" value="AFP III-like domain"/>
    <property type="match status" value="1"/>
</dbReference>
<dbReference type="KEGG" id="mcau:MIT9_P1308"/>
<dbReference type="SUPFAM" id="SSF51569">
    <property type="entry name" value="Aldolase"/>
    <property type="match status" value="1"/>
</dbReference>
<dbReference type="InterPro" id="IPR006190">
    <property type="entry name" value="SAF_AFP_Neu5Ac"/>
</dbReference>
<dbReference type="PROSITE" id="PS50844">
    <property type="entry name" value="AFP_LIKE"/>
    <property type="match status" value="1"/>
</dbReference>
<dbReference type="CDD" id="cd11615">
    <property type="entry name" value="SAF_NeuB_like"/>
    <property type="match status" value="1"/>
</dbReference>